<dbReference type="CDD" id="cd17643">
    <property type="entry name" value="A_NRPS_Cytc1-like"/>
    <property type="match status" value="1"/>
</dbReference>
<dbReference type="GO" id="GO:0031177">
    <property type="term" value="F:phosphopantetheine binding"/>
    <property type="evidence" value="ECO:0007669"/>
    <property type="project" value="TreeGrafter"/>
</dbReference>
<dbReference type="InterPro" id="IPR009081">
    <property type="entry name" value="PP-bd_ACP"/>
</dbReference>
<evidence type="ECO:0000256" key="2">
    <source>
        <dbReference type="ARBA" id="ARBA00022450"/>
    </source>
</evidence>
<organism evidence="5 6">
    <name type="scientific">Labedaea rhizosphaerae</name>
    <dbReference type="NCBI Taxonomy" id="598644"/>
    <lineage>
        <taxon>Bacteria</taxon>
        <taxon>Bacillati</taxon>
        <taxon>Actinomycetota</taxon>
        <taxon>Actinomycetes</taxon>
        <taxon>Pseudonocardiales</taxon>
        <taxon>Pseudonocardiaceae</taxon>
        <taxon>Labedaea</taxon>
    </lineage>
</organism>
<dbReference type="InterPro" id="IPR042099">
    <property type="entry name" value="ANL_N_sf"/>
</dbReference>
<evidence type="ECO:0000256" key="1">
    <source>
        <dbReference type="ARBA" id="ARBA00001957"/>
    </source>
</evidence>
<sequence length="619" mass="65578">MSSKFPGEPWASVVDLFEARVAAAPDSIAVVDADGTRLSYQDVNAAANRLARHLKARGVGPEVRVALVLHRSARLVVALLAVLKAGGTYVPVDPENSDHRIGHVFANSAPVLTLTTDDLVHRLPSGAAHLLVDAPEIAEQPADDLPCEVVADNTQYVIYTSGSTGTPKGVAVSHGNVVRLFTATAATFGFGPADVWTLFHSYSFDFSVWELWGALLHGGRLVIVSKETARSTPAFLDLLAGEGVTVLNQTPSAFAQLMHADREHPAPGLALRYVILGGEAVEPALLADWYGRHADDAPVIVNGYGITETTVFATFRPMDEQFARAGNGSYIGDAIADLPVHLLDDDLQQVGVGVQGEIFIGGAGVARGYLGRPGLTAERFMPDPFGVPGARLYRSGDLARHTADGELEFLGRADSQVKIRGFRIELGEIEVVVSACPLVGQAAVVVREDKPGDKRIVAYVVPSGGAAQAGLPGAVQQFALDRLPHYMIPSTVVVIDAIPLTTNGKLDTAALPAPAVAAADAPETATERAVAPIWADLLEHAAVGRTDHYLELGGHSLTAARIVARVRADLRVDVQVRDIYDNPVLTDFARRVDQLRAQGAPARPALRRIARTASVGGHS</sequence>
<evidence type="ECO:0000313" key="5">
    <source>
        <dbReference type="EMBL" id="TDP92956.1"/>
    </source>
</evidence>
<dbReference type="FunFam" id="3.40.50.980:FF:000001">
    <property type="entry name" value="Non-ribosomal peptide synthetase"/>
    <property type="match status" value="1"/>
</dbReference>
<dbReference type="Gene3D" id="1.10.1200.10">
    <property type="entry name" value="ACP-like"/>
    <property type="match status" value="1"/>
</dbReference>
<dbReference type="EMBL" id="SNXZ01000007">
    <property type="protein sequence ID" value="TDP92956.1"/>
    <property type="molecule type" value="Genomic_DNA"/>
</dbReference>
<dbReference type="Pfam" id="PF00550">
    <property type="entry name" value="PP-binding"/>
    <property type="match status" value="1"/>
</dbReference>
<dbReference type="NCBIfam" id="TIGR01733">
    <property type="entry name" value="AA-adenyl-dom"/>
    <property type="match status" value="1"/>
</dbReference>
<evidence type="ECO:0000256" key="3">
    <source>
        <dbReference type="ARBA" id="ARBA00022553"/>
    </source>
</evidence>
<keyword evidence="3" id="KW-0597">Phosphoprotein</keyword>
<comment type="cofactor">
    <cofactor evidence="1">
        <name>pantetheine 4'-phosphate</name>
        <dbReference type="ChEBI" id="CHEBI:47942"/>
    </cofactor>
</comment>
<evidence type="ECO:0000259" key="4">
    <source>
        <dbReference type="PROSITE" id="PS50075"/>
    </source>
</evidence>
<comment type="caution">
    <text evidence="5">The sequence shown here is derived from an EMBL/GenBank/DDBJ whole genome shotgun (WGS) entry which is preliminary data.</text>
</comment>
<dbReference type="Pfam" id="PF13193">
    <property type="entry name" value="AMP-binding_C"/>
    <property type="match status" value="1"/>
</dbReference>
<dbReference type="GO" id="GO:0043041">
    <property type="term" value="P:amino acid activation for nonribosomal peptide biosynthetic process"/>
    <property type="evidence" value="ECO:0007669"/>
    <property type="project" value="TreeGrafter"/>
</dbReference>
<dbReference type="InterPro" id="IPR006162">
    <property type="entry name" value="Ppantetheine_attach_site"/>
</dbReference>
<dbReference type="InterPro" id="IPR020845">
    <property type="entry name" value="AMP-binding_CS"/>
</dbReference>
<dbReference type="SUPFAM" id="SSF47336">
    <property type="entry name" value="ACP-like"/>
    <property type="match status" value="1"/>
</dbReference>
<accession>A0A4R6S2S8</accession>
<protein>
    <submittedName>
        <fullName evidence="5">Amino acid adenylation domain-containing protein</fullName>
    </submittedName>
</protein>
<dbReference type="Gene3D" id="3.30.300.30">
    <property type="match status" value="1"/>
</dbReference>
<dbReference type="GO" id="GO:0072330">
    <property type="term" value="P:monocarboxylic acid biosynthetic process"/>
    <property type="evidence" value="ECO:0007669"/>
    <property type="project" value="UniProtKB-ARBA"/>
</dbReference>
<keyword evidence="2" id="KW-0596">Phosphopantetheine</keyword>
<dbReference type="SUPFAM" id="SSF56801">
    <property type="entry name" value="Acetyl-CoA synthetase-like"/>
    <property type="match status" value="1"/>
</dbReference>
<dbReference type="FunFam" id="3.40.50.980:FF:000002">
    <property type="entry name" value="Enterobactin synthetase component F"/>
    <property type="match status" value="1"/>
</dbReference>
<feature type="domain" description="Carrier" evidence="4">
    <location>
        <begin position="521"/>
        <end position="596"/>
    </location>
</feature>
<dbReference type="InterPro" id="IPR045851">
    <property type="entry name" value="AMP-bd_C_sf"/>
</dbReference>
<keyword evidence="6" id="KW-1185">Reference proteome</keyword>
<dbReference type="PROSITE" id="PS50075">
    <property type="entry name" value="CARRIER"/>
    <property type="match status" value="1"/>
</dbReference>
<dbReference type="AlphaFoldDB" id="A0A4R6S2S8"/>
<dbReference type="RefSeq" id="WP_133853296.1">
    <property type="nucleotide sequence ID" value="NZ_SNXZ01000007.1"/>
</dbReference>
<dbReference type="PROSITE" id="PS00455">
    <property type="entry name" value="AMP_BINDING"/>
    <property type="match status" value="1"/>
</dbReference>
<evidence type="ECO:0000313" key="6">
    <source>
        <dbReference type="Proteomes" id="UP000295444"/>
    </source>
</evidence>
<dbReference type="Pfam" id="PF00501">
    <property type="entry name" value="AMP-binding"/>
    <property type="match status" value="1"/>
</dbReference>
<dbReference type="FunFam" id="1.10.1200.10:FF:000016">
    <property type="entry name" value="Non-ribosomal peptide synthase"/>
    <property type="match status" value="1"/>
</dbReference>
<dbReference type="FunFam" id="3.30.300.30:FF:000010">
    <property type="entry name" value="Enterobactin synthetase component F"/>
    <property type="match status" value="1"/>
</dbReference>
<dbReference type="GO" id="GO:0005829">
    <property type="term" value="C:cytosol"/>
    <property type="evidence" value="ECO:0007669"/>
    <property type="project" value="TreeGrafter"/>
</dbReference>
<name>A0A4R6S2S8_LABRH</name>
<dbReference type="InterPro" id="IPR025110">
    <property type="entry name" value="AMP-bd_C"/>
</dbReference>
<dbReference type="PROSITE" id="PS00012">
    <property type="entry name" value="PHOSPHOPANTETHEINE"/>
    <property type="match status" value="1"/>
</dbReference>
<dbReference type="InterPro" id="IPR036736">
    <property type="entry name" value="ACP-like_sf"/>
</dbReference>
<dbReference type="InterPro" id="IPR010071">
    <property type="entry name" value="AA_adenyl_dom"/>
</dbReference>
<reference evidence="5 6" key="1">
    <citation type="submission" date="2019-03" db="EMBL/GenBank/DDBJ databases">
        <title>Genomic Encyclopedia of Type Strains, Phase IV (KMG-IV): sequencing the most valuable type-strain genomes for metagenomic binning, comparative biology and taxonomic classification.</title>
        <authorList>
            <person name="Goeker M."/>
        </authorList>
    </citation>
    <scope>NUCLEOTIDE SEQUENCE [LARGE SCALE GENOMIC DNA]</scope>
    <source>
        <strain evidence="5 6">DSM 45361</strain>
    </source>
</reference>
<dbReference type="OrthoDB" id="3243414at2"/>
<dbReference type="Proteomes" id="UP000295444">
    <property type="component" value="Unassembled WGS sequence"/>
</dbReference>
<dbReference type="InterPro" id="IPR000873">
    <property type="entry name" value="AMP-dep_synth/lig_dom"/>
</dbReference>
<dbReference type="FunFam" id="3.40.50.12780:FF:000012">
    <property type="entry name" value="Non-ribosomal peptide synthetase"/>
    <property type="match status" value="1"/>
</dbReference>
<dbReference type="PANTHER" id="PTHR45527:SF1">
    <property type="entry name" value="FATTY ACID SYNTHASE"/>
    <property type="match status" value="1"/>
</dbReference>
<gene>
    <name evidence="5" type="ORF">EV186_107191</name>
</gene>
<dbReference type="FunFam" id="2.30.38.10:FF:000001">
    <property type="entry name" value="Non-ribosomal peptide synthetase PvdI"/>
    <property type="match status" value="1"/>
</dbReference>
<dbReference type="Gene3D" id="3.40.50.12780">
    <property type="entry name" value="N-terminal domain of ligase-like"/>
    <property type="match status" value="1"/>
</dbReference>
<dbReference type="PANTHER" id="PTHR45527">
    <property type="entry name" value="NONRIBOSOMAL PEPTIDE SYNTHETASE"/>
    <property type="match status" value="1"/>
</dbReference>
<dbReference type="GO" id="GO:0044550">
    <property type="term" value="P:secondary metabolite biosynthetic process"/>
    <property type="evidence" value="ECO:0007669"/>
    <property type="project" value="UniProtKB-ARBA"/>
</dbReference>
<proteinExistence type="predicted"/>